<evidence type="ECO:0000256" key="2">
    <source>
        <dbReference type="ARBA" id="ARBA00022723"/>
    </source>
</evidence>
<comment type="cofactor">
    <cofactor evidence="1">
        <name>a divalent metal cation</name>
        <dbReference type="ChEBI" id="CHEBI:60240"/>
    </cofactor>
</comment>
<name>A0AAD9NWX7_RIDPI</name>
<evidence type="ECO:0000256" key="3">
    <source>
        <dbReference type="SAM" id="MobiDB-lite"/>
    </source>
</evidence>
<feature type="region of interest" description="Disordered" evidence="3">
    <location>
        <begin position="94"/>
        <end position="113"/>
    </location>
</feature>
<accession>A0AAD9NWX7</accession>
<dbReference type="AlphaFoldDB" id="A0AAD9NWX7"/>
<dbReference type="GO" id="GO:0046872">
    <property type="term" value="F:metal ion binding"/>
    <property type="evidence" value="ECO:0007669"/>
    <property type="project" value="UniProtKB-KW"/>
</dbReference>
<dbReference type="Proteomes" id="UP001209878">
    <property type="component" value="Unassembled WGS sequence"/>
</dbReference>
<evidence type="ECO:0000259" key="4">
    <source>
        <dbReference type="Pfam" id="PF13359"/>
    </source>
</evidence>
<keyword evidence="2" id="KW-0479">Metal-binding</keyword>
<sequence length="113" mass="12999">MEHSLYSDPCCHEMVICEADLRIVNCIAKWPGSVHDSRILRESELFTAFESPRKPATGEFLGDSGYMLRDWLLTPILNPWNQQKRAYTDAQCHMKHGRKMHRGPETSVALPSR</sequence>
<feature type="domain" description="DDE Tnp4" evidence="4">
    <location>
        <begin position="14"/>
        <end position="84"/>
    </location>
</feature>
<comment type="caution">
    <text evidence="5">The sequence shown here is derived from an EMBL/GenBank/DDBJ whole genome shotgun (WGS) entry which is preliminary data.</text>
</comment>
<dbReference type="Pfam" id="PF13359">
    <property type="entry name" value="DDE_Tnp_4"/>
    <property type="match status" value="1"/>
</dbReference>
<dbReference type="EMBL" id="JAODUO010000288">
    <property type="protein sequence ID" value="KAK2183988.1"/>
    <property type="molecule type" value="Genomic_DNA"/>
</dbReference>
<protein>
    <recommendedName>
        <fullName evidence="4">DDE Tnp4 domain-containing protein</fullName>
    </recommendedName>
</protein>
<dbReference type="InterPro" id="IPR027806">
    <property type="entry name" value="HARBI1_dom"/>
</dbReference>
<evidence type="ECO:0000313" key="5">
    <source>
        <dbReference type="EMBL" id="KAK2183988.1"/>
    </source>
</evidence>
<evidence type="ECO:0000256" key="1">
    <source>
        <dbReference type="ARBA" id="ARBA00001968"/>
    </source>
</evidence>
<evidence type="ECO:0000313" key="6">
    <source>
        <dbReference type="Proteomes" id="UP001209878"/>
    </source>
</evidence>
<keyword evidence="6" id="KW-1185">Reference proteome</keyword>
<organism evidence="5 6">
    <name type="scientific">Ridgeia piscesae</name>
    <name type="common">Tubeworm</name>
    <dbReference type="NCBI Taxonomy" id="27915"/>
    <lineage>
        <taxon>Eukaryota</taxon>
        <taxon>Metazoa</taxon>
        <taxon>Spiralia</taxon>
        <taxon>Lophotrochozoa</taxon>
        <taxon>Annelida</taxon>
        <taxon>Polychaeta</taxon>
        <taxon>Sedentaria</taxon>
        <taxon>Canalipalpata</taxon>
        <taxon>Sabellida</taxon>
        <taxon>Siboglinidae</taxon>
        <taxon>Ridgeia</taxon>
    </lineage>
</organism>
<reference evidence="5" key="1">
    <citation type="journal article" date="2023" name="Mol. Biol. Evol.">
        <title>Third-Generation Sequencing Reveals the Adaptive Role of the Epigenome in Three Deep-Sea Polychaetes.</title>
        <authorList>
            <person name="Perez M."/>
            <person name="Aroh O."/>
            <person name="Sun Y."/>
            <person name="Lan Y."/>
            <person name="Juniper S.K."/>
            <person name="Young C.R."/>
            <person name="Angers B."/>
            <person name="Qian P.Y."/>
        </authorList>
    </citation>
    <scope>NUCLEOTIDE SEQUENCE</scope>
    <source>
        <strain evidence="5">R07B-5</strain>
    </source>
</reference>
<gene>
    <name evidence="5" type="ORF">NP493_288g03035</name>
</gene>
<proteinExistence type="predicted"/>